<gene>
    <name evidence="2" type="ORF">SAMN05443637_11271</name>
</gene>
<dbReference type="AlphaFoldDB" id="A0A1M6VE13"/>
<organism evidence="2 3">
    <name type="scientific">Pseudonocardia thermophila</name>
    <dbReference type="NCBI Taxonomy" id="1848"/>
    <lineage>
        <taxon>Bacteria</taxon>
        <taxon>Bacillati</taxon>
        <taxon>Actinomycetota</taxon>
        <taxon>Actinomycetes</taxon>
        <taxon>Pseudonocardiales</taxon>
        <taxon>Pseudonocardiaceae</taxon>
        <taxon>Pseudonocardia</taxon>
    </lineage>
</organism>
<dbReference type="Proteomes" id="UP000184363">
    <property type="component" value="Unassembled WGS sequence"/>
</dbReference>
<evidence type="ECO:0000313" key="3">
    <source>
        <dbReference type="Proteomes" id="UP000184363"/>
    </source>
</evidence>
<evidence type="ECO:0000256" key="1">
    <source>
        <dbReference type="SAM" id="MobiDB-lite"/>
    </source>
</evidence>
<name>A0A1M6VE13_PSETH</name>
<protein>
    <submittedName>
        <fullName evidence="2">Uncharacterized protein</fullName>
    </submittedName>
</protein>
<dbReference type="EMBL" id="FRAP01000012">
    <property type="protein sequence ID" value="SHK79722.1"/>
    <property type="molecule type" value="Genomic_DNA"/>
</dbReference>
<keyword evidence="3" id="KW-1185">Reference proteome</keyword>
<reference evidence="2 3" key="1">
    <citation type="submission" date="2016-11" db="EMBL/GenBank/DDBJ databases">
        <authorList>
            <person name="Jaros S."/>
            <person name="Januszkiewicz K."/>
            <person name="Wedrychowicz H."/>
        </authorList>
    </citation>
    <scope>NUCLEOTIDE SEQUENCE [LARGE SCALE GENOMIC DNA]</scope>
    <source>
        <strain evidence="2 3">DSM 43832</strain>
    </source>
</reference>
<evidence type="ECO:0000313" key="2">
    <source>
        <dbReference type="EMBL" id="SHK79722.1"/>
    </source>
</evidence>
<accession>A0A1M6VE13</accession>
<sequence length="32" mass="3448">MVRGDPVDIVARLKEESDGPLRSHGSLSVNRG</sequence>
<dbReference type="STRING" id="1848.SAMN05443637_11271"/>
<proteinExistence type="predicted"/>
<feature type="region of interest" description="Disordered" evidence="1">
    <location>
        <begin position="13"/>
        <end position="32"/>
    </location>
</feature>